<dbReference type="EMBL" id="HAEF01000685">
    <property type="protein sequence ID" value="SBR38067.1"/>
    <property type="molecule type" value="Transcribed_RNA"/>
</dbReference>
<reference evidence="2" key="1">
    <citation type="submission" date="2016-05" db="EMBL/GenBank/DDBJ databases">
        <authorList>
            <person name="Lavstsen T."/>
            <person name="Jespersen J.S."/>
        </authorList>
    </citation>
    <scope>NUCLEOTIDE SEQUENCE</scope>
    <source>
        <tissue evidence="2">Brain</tissue>
    </source>
</reference>
<sequence>MSKRPKLSGAQGRKNRKEEEEKRDKDRDALLKFLCPTPSNPPIASTSAEQLSSDAAAASCTPPVASTSAAHLSSDAATSSTSSASPIDPADWPSPLTDKVRTELVHRGPFQIENSFTFPKQKDGRRCQHDIFNRLLVNGEKVRRSWLMYSKKDDSLHCFCCKIFSKRE</sequence>
<proteinExistence type="predicted"/>
<evidence type="ECO:0000256" key="1">
    <source>
        <dbReference type="SAM" id="MobiDB-lite"/>
    </source>
</evidence>
<dbReference type="AlphaFoldDB" id="A0A1A8L0A3"/>
<feature type="region of interest" description="Disordered" evidence="1">
    <location>
        <begin position="1"/>
        <end position="96"/>
    </location>
</feature>
<gene>
    <name evidence="2" type="primary">Nfu_g_1_013685</name>
</gene>
<organism evidence="2">
    <name type="scientific">Nothobranchius pienaari</name>
    <dbReference type="NCBI Taxonomy" id="704102"/>
    <lineage>
        <taxon>Eukaryota</taxon>
        <taxon>Metazoa</taxon>
        <taxon>Chordata</taxon>
        <taxon>Craniata</taxon>
        <taxon>Vertebrata</taxon>
        <taxon>Euteleostomi</taxon>
        <taxon>Actinopterygii</taxon>
        <taxon>Neopterygii</taxon>
        <taxon>Teleostei</taxon>
        <taxon>Neoteleostei</taxon>
        <taxon>Acanthomorphata</taxon>
        <taxon>Ovalentaria</taxon>
        <taxon>Atherinomorphae</taxon>
        <taxon>Cyprinodontiformes</taxon>
        <taxon>Nothobranchiidae</taxon>
        <taxon>Nothobranchius</taxon>
    </lineage>
</organism>
<evidence type="ECO:0000313" key="2">
    <source>
        <dbReference type="EMBL" id="SBR38067.1"/>
    </source>
</evidence>
<protein>
    <submittedName>
        <fullName evidence="2">Uncharacterized protein</fullName>
    </submittedName>
</protein>
<accession>A0A1A8L0A3</accession>
<feature type="compositionally biased region" description="Polar residues" evidence="1">
    <location>
        <begin position="42"/>
        <end position="53"/>
    </location>
</feature>
<reference evidence="2" key="2">
    <citation type="submission" date="2016-06" db="EMBL/GenBank/DDBJ databases">
        <title>The genome of a short-lived fish provides insights into sex chromosome evolution and the genetic control of aging.</title>
        <authorList>
            <person name="Reichwald K."/>
            <person name="Felder M."/>
            <person name="Petzold A."/>
            <person name="Koch P."/>
            <person name="Groth M."/>
            <person name="Platzer M."/>
        </authorList>
    </citation>
    <scope>NUCLEOTIDE SEQUENCE</scope>
    <source>
        <tissue evidence="2">Brain</tissue>
    </source>
</reference>
<feature type="compositionally biased region" description="Low complexity" evidence="1">
    <location>
        <begin position="65"/>
        <end position="85"/>
    </location>
</feature>
<name>A0A1A8L0A3_9TELE</name>
<feature type="compositionally biased region" description="Basic and acidic residues" evidence="1">
    <location>
        <begin position="16"/>
        <end position="30"/>
    </location>
</feature>